<evidence type="ECO:0000313" key="3">
    <source>
        <dbReference type="EMBL" id="RDB78772.1"/>
    </source>
</evidence>
<dbReference type="InterPro" id="IPR050639">
    <property type="entry name" value="SSR_resolvase"/>
</dbReference>
<dbReference type="RefSeq" id="WP_114516532.1">
    <property type="nucleotide sequence ID" value="NZ_CP089333.1"/>
</dbReference>
<evidence type="ECO:0000259" key="1">
    <source>
        <dbReference type="PROSITE" id="PS51736"/>
    </source>
</evidence>
<evidence type="ECO:0000259" key="2">
    <source>
        <dbReference type="PROSITE" id="PS51737"/>
    </source>
</evidence>
<dbReference type="SUPFAM" id="SSF53041">
    <property type="entry name" value="Resolvase-like"/>
    <property type="match status" value="1"/>
</dbReference>
<dbReference type="Pfam" id="PF00239">
    <property type="entry name" value="Resolvase"/>
    <property type="match status" value="1"/>
</dbReference>
<dbReference type="InterPro" id="IPR036162">
    <property type="entry name" value="Resolvase-like_N_sf"/>
</dbReference>
<feature type="domain" description="Recombinase" evidence="2">
    <location>
        <begin position="165"/>
        <end position="306"/>
    </location>
</feature>
<comment type="caution">
    <text evidence="3">The sequence shown here is derived from an EMBL/GenBank/DDBJ whole genome shotgun (WGS) entry which is preliminary data.</text>
</comment>
<gene>
    <name evidence="3" type="ORF">C1872_09835</name>
</gene>
<dbReference type="InterPro" id="IPR038109">
    <property type="entry name" value="DNA_bind_recomb_sf"/>
</dbReference>
<dbReference type="GO" id="GO:0003677">
    <property type="term" value="F:DNA binding"/>
    <property type="evidence" value="ECO:0007669"/>
    <property type="project" value="InterPro"/>
</dbReference>
<dbReference type="PANTHER" id="PTHR30461:SF23">
    <property type="entry name" value="DNA RECOMBINASE-RELATED"/>
    <property type="match status" value="1"/>
</dbReference>
<dbReference type="InterPro" id="IPR006119">
    <property type="entry name" value="Resolv_N"/>
</dbReference>
<dbReference type="Gene3D" id="3.40.50.1390">
    <property type="entry name" value="Resolvase, N-terminal catalytic domain"/>
    <property type="match status" value="1"/>
</dbReference>
<proteinExistence type="predicted"/>
<dbReference type="SMART" id="SM00857">
    <property type="entry name" value="Resolvase"/>
    <property type="match status" value="1"/>
</dbReference>
<feature type="domain" description="Resolvase/invertase-type recombinase catalytic" evidence="1">
    <location>
        <begin position="1"/>
        <end position="158"/>
    </location>
</feature>
<reference evidence="3 4" key="1">
    <citation type="journal article" date="2018" name="Elife">
        <title>Discovery and characterization of a prevalent human gut bacterial enzyme sufficient for the inactivation of a family of plant toxins.</title>
        <authorList>
            <person name="Koppel N."/>
            <person name="Bisanz J.E."/>
            <person name="Pandelia M.E."/>
            <person name="Turnbaugh P.J."/>
            <person name="Balskus E.P."/>
        </authorList>
    </citation>
    <scope>NUCLEOTIDE SEQUENCE [LARGE SCALE GENOMIC DNA]</scope>
    <source>
        <strain evidence="3 4">MR1 #12</strain>
    </source>
</reference>
<evidence type="ECO:0000313" key="4">
    <source>
        <dbReference type="Proteomes" id="UP000253752"/>
    </source>
</evidence>
<sequence length="510" mass="55291">MIALYCRLSVADGTGGESDSIANQRLLLADFIASRDDLAGEGHLFFVDDGISGTHAENRPALQRMLAMCREGRISTVVVKDLSRLSRDGLYCVGLVEDELPSLGVRVIAVTDNYDSKRDGKSPAASTELGFRTIMNSWYSRDLSHKVTQSIESERAGGTNLNTVPFGYRKGRGERACEVDEEGAAVVRRIFELACEGLDQGAIAAALNEEGAVTPHNLRALRNPGGKLAPKPNQRWTGTMVKTVVRNPHYKGTLVLGKSKRVEMGLGASRPTDPSERRVFEGAHEAVVDAGTWERAQASMRDTRCGGRREPLGHLFSGLVFCPHCGAAVSFRSERQAPVERYTAYCGCFTEPPSISLADLSDAVGCVLRAHADLALGLSDAIAAAEAAPERAEGLRAALASLSARKLRVYEAYRAGGTGPDALSAALEAIRRKEASARRALELVEAEAERRAPDLAEAARALEIVRRLGTRGVTREALVALVERIELMGDDDVHITLRYADLFERLRRRP</sequence>
<accession>A0A369MPU6</accession>
<evidence type="ECO:0008006" key="5">
    <source>
        <dbReference type="Google" id="ProtNLM"/>
    </source>
</evidence>
<organism evidence="3 4">
    <name type="scientific">Eggerthella lenta</name>
    <name type="common">Eubacterium lentum</name>
    <dbReference type="NCBI Taxonomy" id="84112"/>
    <lineage>
        <taxon>Bacteria</taxon>
        <taxon>Bacillati</taxon>
        <taxon>Actinomycetota</taxon>
        <taxon>Coriobacteriia</taxon>
        <taxon>Eggerthellales</taxon>
        <taxon>Eggerthellaceae</taxon>
        <taxon>Eggerthella</taxon>
    </lineage>
</organism>
<dbReference type="EMBL" id="PPTX01000014">
    <property type="protein sequence ID" value="RDB78772.1"/>
    <property type="molecule type" value="Genomic_DNA"/>
</dbReference>
<dbReference type="GO" id="GO:0000150">
    <property type="term" value="F:DNA strand exchange activity"/>
    <property type="evidence" value="ECO:0007669"/>
    <property type="project" value="InterPro"/>
</dbReference>
<dbReference type="PROSITE" id="PS51736">
    <property type="entry name" value="RECOMBINASES_3"/>
    <property type="match status" value="1"/>
</dbReference>
<dbReference type="PROSITE" id="PS51737">
    <property type="entry name" value="RECOMBINASE_DNA_BIND"/>
    <property type="match status" value="1"/>
</dbReference>
<dbReference type="PANTHER" id="PTHR30461">
    <property type="entry name" value="DNA-INVERTASE FROM LAMBDOID PROPHAGE"/>
    <property type="match status" value="1"/>
</dbReference>
<dbReference type="Pfam" id="PF07508">
    <property type="entry name" value="Recombinase"/>
    <property type="match status" value="1"/>
</dbReference>
<dbReference type="Proteomes" id="UP000253752">
    <property type="component" value="Unassembled WGS sequence"/>
</dbReference>
<protein>
    <recommendedName>
        <fullName evidence="5">Recombinase</fullName>
    </recommendedName>
</protein>
<dbReference type="Gene3D" id="3.90.1750.20">
    <property type="entry name" value="Putative Large Serine Recombinase, Chain B, Domain 2"/>
    <property type="match status" value="1"/>
</dbReference>
<name>A0A369MPU6_EGGLN</name>
<dbReference type="InterPro" id="IPR011109">
    <property type="entry name" value="DNA_bind_recombinase_dom"/>
</dbReference>
<dbReference type="AlphaFoldDB" id="A0A369MPU6"/>